<name>A0AA35JMC1_9SAUR</name>
<keyword evidence="2" id="KW-1185">Reference proteome</keyword>
<dbReference type="AlphaFoldDB" id="A0AA35JMC1"/>
<gene>
    <name evidence="1" type="ORF">PODLI_1B013737</name>
</gene>
<evidence type="ECO:0000313" key="1">
    <source>
        <dbReference type="EMBL" id="CAI5762636.1"/>
    </source>
</evidence>
<organism evidence="1 2">
    <name type="scientific">Podarcis lilfordi</name>
    <name type="common">Lilford's wall lizard</name>
    <dbReference type="NCBI Taxonomy" id="74358"/>
    <lineage>
        <taxon>Eukaryota</taxon>
        <taxon>Metazoa</taxon>
        <taxon>Chordata</taxon>
        <taxon>Craniata</taxon>
        <taxon>Vertebrata</taxon>
        <taxon>Euteleostomi</taxon>
        <taxon>Lepidosauria</taxon>
        <taxon>Squamata</taxon>
        <taxon>Bifurcata</taxon>
        <taxon>Unidentata</taxon>
        <taxon>Episquamata</taxon>
        <taxon>Laterata</taxon>
        <taxon>Lacertibaenia</taxon>
        <taxon>Lacertidae</taxon>
        <taxon>Podarcis</taxon>
    </lineage>
</organism>
<sequence length="219" mass="24582">MYFGPESAIFSPGSHSSCNMASSLVHKFCELKVIGMDGMVPSIVQGLMSFGTEKDFTDHYCFAPLFYRSECSGLTGSVCLSQICISKQCHASATVAQALSCVGGAQQDPLPSHRIKVKILVLERVSNSRYGRCRKTQKANIIFMQQCPLLHRGVISCTQRPLQYWKGSSARIIMGFFCLRNRVQFATFGPFSLWLIYLEFIVTIEKCTRRQVGFLKKTY</sequence>
<protein>
    <submittedName>
        <fullName evidence="1">Uncharacterized protein</fullName>
    </submittedName>
</protein>
<accession>A0AA35JMC1</accession>
<dbReference type="EMBL" id="OX395126">
    <property type="protein sequence ID" value="CAI5762636.1"/>
    <property type="molecule type" value="Genomic_DNA"/>
</dbReference>
<reference evidence="1" key="1">
    <citation type="submission" date="2022-12" db="EMBL/GenBank/DDBJ databases">
        <authorList>
            <person name="Alioto T."/>
            <person name="Alioto T."/>
            <person name="Gomez Garrido J."/>
        </authorList>
    </citation>
    <scope>NUCLEOTIDE SEQUENCE</scope>
</reference>
<dbReference type="Proteomes" id="UP001178461">
    <property type="component" value="Chromosome 1"/>
</dbReference>
<proteinExistence type="predicted"/>
<evidence type="ECO:0000313" key="2">
    <source>
        <dbReference type="Proteomes" id="UP001178461"/>
    </source>
</evidence>